<feature type="compositionally biased region" description="Basic and acidic residues" evidence="1">
    <location>
        <begin position="618"/>
        <end position="631"/>
    </location>
</feature>
<feature type="compositionally biased region" description="Polar residues" evidence="1">
    <location>
        <begin position="272"/>
        <end position="284"/>
    </location>
</feature>
<dbReference type="Pfam" id="PF10277">
    <property type="entry name" value="Frag1"/>
    <property type="match status" value="1"/>
</dbReference>
<dbReference type="Proteomes" id="UP000674143">
    <property type="component" value="Unassembled WGS sequence"/>
</dbReference>
<dbReference type="InterPro" id="IPR051916">
    <property type="entry name" value="GPI-anchor_lipid_remodeler"/>
</dbReference>
<feature type="compositionally biased region" description="Basic and acidic residues" evidence="1">
    <location>
        <begin position="288"/>
        <end position="297"/>
    </location>
</feature>
<dbReference type="InterPro" id="IPR057315">
    <property type="entry name" value="Exo_endo_phos_PGAP2IP_C"/>
</dbReference>
<feature type="transmembrane region" description="Helical" evidence="2">
    <location>
        <begin position="896"/>
        <end position="913"/>
    </location>
</feature>
<feature type="transmembrane region" description="Helical" evidence="2">
    <location>
        <begin position="472"/>
        <end position="492"/>
    </location>
</feature>
<feature type="transmembrane region" description="Helical" evidence="2">
    <location>
        <begin position="541"/>
        <end position="559"/>
    </location>
</feature>
<feature type="region of interest" description="Disordered" evidence="1">
    <location>
        <begin position="272"/>
        <end position="304"/>
    </location>
</feature>
<organism evidence="5 6">
    <name type="scientific">Leishmania orientalis</name>
    <dbReference type="NCBI Taxonomy" id="2249476"/>
    <lineage>
        <taxon>Eukaryota</taxon>
        <taxon>Discoba</taxon>
        <taxon>Euglenozoa</taxon>
        <taxon>Kinetoplastea</taxon>
        <taxon>Metakinetoplastina</taxon>
        <taxon>Trypanosomatida</taxon>
        <taxon>Trypanosomatidae</taxon>
        <taxon>Leishmaniinae</taxon>
        <taxon>Leishmania</taxon>
    </lineage>
</organism>
<dbReference type="GO" id="GO:0006506">
    <property type="term" value="P:GPI anchor biosynthetic process"/>
    <property type="evidence" value="ECO:0007669"/>
    <property type="project" value="TreeGrafter"/>
</dbReference>
<feature type="transmembrane region" description="Helical" evidence="2">
    <location>
        <begin position="72"/>
        <end position="92"/>
    </location>
</feature>
<dbReference type="GeneID" id="92360174"/>
<feature type="transmembrane region" description="Helical" evidence="2">
    <location>
        <begin position="12"/>
        <end position="34"/>
    </location>
</feature>
<dbReference type="SMR" id="A0A836KGX6"/>
<feature type="transmembrane region" description="Helical" evidence="2">
    <location>
        <begin position="940"/>
        <end position="960"/>
    </location>
</feature>
<dbReference type="GO" id="GO:0016020">
    <property type="term" value="C:membrane"/>
    <property type="evidence" value="ECO:0007669"/>
    <property type="project" value="GOC"/>
</dbReference>
<dbReference type="Gene3D" id="3.60.10.10">
    <property type="entry name" value="Endonuclease/exonuclease/phosphatase"/>
    <property type="match status" value="1"/>
</dbReference>
<dbReference type="GO" id="GO:0005783">
    <property type="term" value="C:endoplasmic reticulum"/>
    <property type="evidence" value="ECO:0007669"/>
    <property type="project" value="TreeGrafter"/>
</dbReference>
<proteinExistence type="predicted"/>
<evidence type="ECO:0000259" key="3">
    <source>
        <dbReference type="Pfam" id="PF10277"/>
    </source>
</evidence>
<dbReference type="PANTHER" id="PTHR14859:SF1">
    <property type="entry name" value="PGAP2-INTERACTING PROTEIN"/>
    <property type="match status" value="1"/>
</dbReference>
<dbReference type="SUPFAM" id="SSF56219">
    <property type="entry name" value="DNase I-like"/>
    <property type="match status" value="1"/>
</dbReference>
<keyword evidence="6" id="KW-1185">Reference proteome</keyword>
<dbReference type="FunFam" id="3.60.10.10:FF:000122">
    <property type="entry name" value="Frag1/DRAM/Sfk1_family_-_putative"/>
    <property type="match status" value="1"/>
</dbReference>
<dbReference type="InterPro" id="IPR036691">
    <property type="entry name" value="Endo/exonu/phosph_ase_sf"/>
</dbReference>
<sequence length="1392" mass="157716">MRHVFYIPSSYGALIYAIMTGCALLACLFIGMALHSKVILATSCGEEHYEFWPSVSSTIGDMMPERQTWRTGLAFALPFRLGASISLFNVFWQKASRGMADLYGFRSSWKAFLSSTAFLALLALWADSWRIVGAAVWTLVSSRESLLYHNLGFCPYIFFCFVMQVTVTTLVRRNRFNMAIYPTQQDAATSYALKRVLLLGESVGTVGVVCCYAYHYRTCANGSYSLMCIFEWFFSACNILFDGSVWLDLKQEGWWLSGSPSFYRRRWARRSQSGGSAMPSSKTNGARDGSKDGRDGGDSDVTVKLPASNEDSYAMMECDCDASGEEMGQLTYPPRTTTGEFFLDHDVILHRFSFCSAPSRLSLWICDVYWAHLFFEMVVHLIQHMYFMPLIAMSLSWEMSSVLVLGSPCLLRIPAFRRWATGPCIFARTWLKPSHVPIGLSYRTVPMYILFYALASLAHFHHLVTRRPGMKIAVISTGPFFLLLALFTRFLYPSTVTLKRAWSEGNEDSRRMTMTVPLGLVLCMLLRVQHAGVSPFFTEPFYGVIYGILLGTFFTSIIYRHAMMGNTLKEEVHQQHSAPLAAQLSTAAPLMRGSLRDSEVEDIRDSPADAVNGGRDASPTDRSGKRNEEGVSMRGVHLSQSQIDEVNENTVSAIATLYTQPSPALLGVLYGCITSIGVTFFHCANYIPRLLAIEPFPANLAVAAVFTAGLYYSTDVLPLALVLLRPRRRPDVVRRALHAFFGGSWGRFGVLLAVSTTLMLFATRQTNFTYEVPHEGYPVSMDTPRAEVNLKYWETQETFWGSKHLAFVGGLGFAFCIGVLFPFAMEVTWAHQRDCRFAQIAEVMETDAVISRESTFFTSFEFSWLTTTVVFSTLYALCISYPFVPMAWLVREKSRPLILGHVGTLYVTAWIVARRIRGSRAVAAALTDVTVARKQRSIQLMVLFLIFFSFAWVTLGRITMGSADVTYPANKKTAMLYQEEVLHLHKMLVALRKQRNIITDPYTTALEAAHHRKRFEDAMGRIGRNITGSKDGVPVNPKFRLEHLSYEDRVDVWEAAKAMTFFSGAIWTVHFGLDNYNVDSFSRMVDELRKTEAGVIGLLESDSMHITNGNRDIVDYISYHLGFHYTDYGPTSLDNTYGCALISRYPISDVRRYVIPSPLGELACLIHAKLDVYGLPIHTYVGHFGNTEHWADGLLQSQFLGRLVRSNPGPSMWLGYLVTQPGMKERYREYTDPRAPGKFRDAGLEMYRERQWTRLWERGGYEEELPVTTGGPGEKAEFDVEVKLRYVGYLEEGMQVDSRFRRPPVGKPPRHFYYNDTGRYATAHPRFEFLDRYCQYCLYKTGATADEAVADRDKLQPYQMRLFDWWRIVDHGVELLSDTEIQVIQLTFEKRT</sequence>
<evidence type="ECO:0008006" key="7">
    <source>
        <dbReference type="Google" id="ProtNLM"/>
    </source>
</evidence>
<protein>
    <recommendedName>
        <fullName evidence="7">Frag1/DRAM/Sfk1 family protein</fullName>
    </recommendedName>
</protein>
<feature type="domain" description="CWH43-like N-terminal" evidence="3">
    <location>
        <begin position="13"/>
        <end position="251"/>
    </location>
</feature>
<evidence type="ECO:0000313" key="6">
    <source>
        <dbReference type="Proteomes" id="UP000674143"/>
    </source>
</evidence>
<keyword evidence="2" id="KW-0812">Transmembrane</keyword>
<feature type="compositionally biased region" description="Basic and acidic residues" evidence="1">
    <location>
        <begin position="596"/>
        <end position="607"/>
    </location>
</feature>
<dbReference type="RefSeq" id="XP_067062177.1">
    <property type="nucleotide sequence ID" value="XM_067206240.1"/>
</dbReference>
<feature type="transmembrane region" description="Helical" evidence="2">
    <location>
        <begin position="736"/>
        <end position="762"/>
    </location>
</feature>
<feature type="transmembrane region" description="Helical" evidence="2">
    <location>
        <begin position="700"/>
        <end position="724"/>
    </location>
</feature>
<evidence type="ECO:0000313" key="5">
    <source>
        <dbReference type="EMBL" id="KAG5475669.1"/>
    </source>
</evidence>
<evidence type="ECO:0000256" key="1">
    <source>
        <dbReference type="SAM" id="MobiDB-lite"/>
    </source>
</evidence>
<dbReference type="PANTHER" id="PTHR14859">
    <property type="entry name" value="CALCOFLUOR WHITE HYPERSENSITIVE PROTEIN PRECURSOR"/>
    <property type="match status" value="1"/>
</dbReference>
<keyword evidence="2" id="KW-1133">Transmembrane helix</keyword>
<feature type="transmembrane region" description="Helical" evidence="2">
    <location>
        <begin position="146"/>
        <end position="171"/>
    </location>
</feature>
<evidence type="ECO:0000256" key="2">
    <source>
        <dbReference type="SAM" id="Phobius"/>
    </source>
</evidence>
<gene>
    <name evidence="5" type="ORF">LSCM4_04253</name>
</gene>
<dbReference type="PROSITE" id="PS51257">
    <property type="entry name" value="PROKAR_LIPOPROTEIN"/>
    <property type="match status" value="1"/>
</dbReference>
<feature type="domain" description="PGAP2IP C-terminal nuclease-like" evidence="4">
    <location>
        <begin position="1061"/>
        <end position="1232"/>
    </location>
</feature>
<dbReference type="InterPro" id="IPR019402">
    <property type="entry name" value="CWH43_N"/>
</dbReference>
<comment type="caution">
    <text evidence="5">The sequence shown here is derived from an EMBL/GenBank/DDBJ whole genome shotgun (WGS) entry which is preliminary data.</text>
</comment>
<feature type="transmembrane region" description="Helical" evidence="2">
    <location>
        <begin position="440"/>
        <end position="460"/>
    </location>
</feature>
<feature type="transmembrane region" description="Helical" evidence="2">
    <location>
        <begin position="361"/>
        <end position="382"/>
    </location>
</feature>
<dbReference type="KEGG" id="loi:92360174"/>
<dbReference type="Pfam" id="PF23226">
    <property type="entry name" value="Exo_endo_phos_PGAP2IP"/>
    <property type="match status" value="1"/>
</dbReference>
<feature type="transmembrane region" description="Helical" evidence="2">
    <location>
        <begin position="112"/>
        <end position="140"/>
    </location>
</feature>
<reference evidence="6" key="2">
    <citation type="journal article" date="2021" name="Sci. Data">
        <title>Chromosome-scale genome sequencing, assembly and annotation of six genomes from subfamily Leishmaniinae.</title>
        <authorList>
            <person name="Almutairi H."/>
            <person name="Urbaniak M.D."/>
            <person name="Bates M.D."/>
            <person name="Jariyapan N."/>
            <person name="Kwakye-Nuako G."/>
            <person name="Thomaz Soccol V."/>
            <person name="Al-Salem W.S."/>
            <person name="Dillon R.J."/>
            <person name="Bates P.A."/>
            <person name="Gatherer D."/>
        </authorList>
    </citation>
    <scope>NUCLEOTIDE SEQUENCE [LARGE SCALE GENOMIC DNA]</scope>
</reference>
<feature type="transmembrane region" description="Helical" evidence="2">
    <location>
        <begin position="805"/>
        <end position="824"/>
    </location>
</feature>
<accession>A0A836KGX6</accession>
<keyword evidence="2" id="KW-0472">Membrane</keyword>
<feature type="region of interest" description="Disordered" evidence="1">
    <location>
        <begin position="596"/>
        <end position="636"/>
    </location>
</feature>
<reference evidence="6" key="1">
    <citation type="journal article" date="2021" name="Microbiol. Resour. Announc.">
        <title>LGAAP: Leishmaniinae Genome Assembly and Annotation Pipeline.</title>
        <authorList>
            <person name="Almutairi H."/>
            <person name="Urbaniak M.D."/>
            <person name="Bates M.D."/>
            <person name="Jariyapan N."/>
            <person name="Kwakye-Nuako G."/>
            <person name="Thomaz-Soccol V."/>
            <person name="Al-Salem W.S."/>
            <person name="Dillon R.J."/>
            <person name="Bates P.A."/>
            <person name="Gatherer D."/>
        </authorList>
    </citation>
    <scope>NUCLEOTIDE SEQUENCE [LARGE SCALE GENOMIC DNA]</scope>
</reference>
<name>A0A836KGX6_9TRYP</name>
<evidence type="ECO:0000259" key="4">
    <source>
        <dbReference type="Pfam" id="PF23226"/>
    </source>
</evidence>
<feature type="transmembrane region" description="Helical" evidence="2">
    <location>
        <begin position="862"/>
        <end position="884"/>
    </location>
</feature>
<feature type="transmembrane region" description="Helical" evidence="2">
    <location>
        <begin position="664"/>
        <end position="688"/>
    </location>
</feature>
<dbReference type="EMBL" id="JAFHLR010000027">
    <property type="protein sequence ID" value="KAG5475669.1"/>
    <property type="molecule type" value="Genomic_DNA"/>
</dbReference>